<dbReference type="Proteomes" id="UP001595755">
    <property type="component" value="Unassembled WGS sequence"/>
</dbReference>
<dbReference type="EMBL" id="JBHSED010000010">
    <property type="protein sequence ID" value="MFC4303226.1"/>
    <property type="molecule type" value="Genomic_DNA"/>
</dbReference>
<proteinExistence type="inferred from homology"/>
<comment type="similarity">
    <text evidence="2">Belongs to the IucA/IucC family.</text>
</comment>
<dbReference type="InterPro" id="IPR022770">
    <property type="entry name" value="IucA/IucC-like_C"/>
</dbReference>
<dbReference type="Pfam" id="PF06276">
    <property type="entry name" value="FhuF"/>
    <property type="match status" value="1"/>
</dbReference>
<dbReference type="RefSeq" id="WP_378126511.1">
    <property type="nucleotide sequence ID" value="NZ_JBHSED010000010.1"/>
</dbReference>
<evidence type="ECO:0000313" key="6">
    <source>
        <dbReference type="Proteomes" id="UP001595755"/>
    </source>
</evidence>
<comment type="caution">
    <text evidence="5">The sequence shown here is derived from an EMBL/GenBank/DDBJ whole genome shotgun (WGS) entry which is preliminary data.</text>
</comment>
<dbReference type="PANTHER" id="PTHR34384">
    <property type="entry name" value="L-2,3-DIAMINOPROPANOATE--CITRATE LIGASE"/>
    <property type="match status" value="1"/>
</dbReference>
<evidence type="ECO:0000313" key="5">
    <source>
        <dbReference type="EMBL" id="MFC4303226.1"/>
    </source>
</evidence>
<organism evidence="5 6">
    <name type="scientific">Cohnella boryungensis</name>
    <dbReference type="NCBI Taxonomy" id="768479"/>
    <lineage>
        <taxon>Bacteria</taxon>
        <taxon>Bacillati</taxon>
        <taxon>Bacillota</taxon>
        <taxon>Bacilli</taxon>
        <taxon>Bacillales</taxon>
        <taxon>Paenibacillaceae</taxon>
        <taxon>Cohnella</taxon>
    </lineage>
</organism>
<reference evidence="6" key="1">
    <citation type="journal article" date="2019" name="Int. J. Syst. Evol. Microbiol.">
        <title>The Global Catalogue of Microorganisms (GCM) 10K type strain sequencing project: providing services to taxonomists for standard genome sequencing and annotation.</title>
        <authorList>
            <consortium name="The Broad Institute Genomics Platform"/>
            <consortium name="The Broad Institute Genome Sequencing Center for Infectious Disease"/>
            <person name="Wu L."/>
            <person name="Ma J."/>
        </authorList>
    </citation>
    <scope>NUCLEOTIDE SEQUENCE [LARGE SCALE GENOMIC DNA]</scope>
    <source>
        <strain evidence="6">CGMCC 4.1641</strain>
    </source>
</reference>
<keyword evidence="6" id="KW-1185">Reference proteome</keyword>
<feature type="domain" description="Aerobactin siderophore biosynthesis IucA/IucC-like C-terminal" evidence="4">
    <location>
        <begin position="405"/>
        <end position="573"/>
    </location>
</feature>
<evidence type="ECO:0000256" key="2">
    <source>
        <dbReference type="ARBA" id="ARBA00007832"/>
    </source>
</evidence>
<evidence type="ECO:0000259" key="3">
    <source>
        <dbReference type="Pfam" id="PF04183"/>
    </source>
</evidence>
<dbReference type="InterPro" id="IPR037455">
    <property type="entry name" value="LucA/IucC-like"/>
</dbReference>
<dbReference type="Gene3D" id="1.10.510.40">
    <property type="match status" value="1"/>
</dbReference>
<evidence type="ECO:0000256" key="1">
    <source>
        <dbReference type="ARBA" id="ARBA00004924"/>
    </source>
</evidence>
<dbReference type="Gene3D" id="3.30.310.280">
    <property type="match status" value="1"/>
</dbReference>
<gene>
    <name evidence="5" type="ORF">ACFO1S_07150</name>
</gene>
<dbReference type="InterPro" id="IPR007310">
    <property type="entry name" value="Aerobactin_biosyn_IucA/IucC_N"/>
</dbReference>
<protein>
    <submittedName>
        <fullName evidence="5">IucA/IucC family protein</fullName>
    </submittedName>
</protein>
<accession>A0ABV8S6Q3</accession>
<evidence type="ECO:0000259" key="4">
    <source>
        <dbReference type="Pfam" id="PF06276"/>
    </source>
</evidence>
<comment type="pathway">
    <text evidence="1">Siderophore biosynthesis.</text>
</comment>
<dbReference type="Gene3D" id="6.10.250.3370">
    <property type="match status" value="1"/>
</dbReference>
<sequence>MHTSSLSSREQTAYGEVSERIMRQTIAALLFEGIIEVEKNPGTWRFTGITADGATVGYSCEAEEKFTFGRVQIAPNSIRREGEPCGSLPLLLEEIIENRLDGAHKASFIRELLETLAKDYQCRMHQPDRIPQQERHYEALESHMTDGHRYHPSYKSRIGFSLADNYAYGPEFNQALSLHWAAVNERLVDLALSRDYAGEEMDKRHLTEDDRRRFARILLEQGDREKKYVYVPVHPWQMEHVLPTVFVEQLAARDIVPLGPSDGSYRAQQSIRTLARRDRDDAPYLKLALSITNTSTSRILASHTTQNAPRISDWLHTLAQRDELLQKERFQLLREWKGISFRYEALPSVQYRAAYGTLGAIYRENVSMYLEEGEEAWPLNALFLTQKNGVPFLREAIDLHGIEVWSDALIRTVTLPIVHLLYAHGIALESHAQNIILVVKDRLPTRIIVKDLHDGVRYAPDKLLRPEWAPELIPEPETHRKFNRYSFLRTEAASEVRDYTLDAFFFICMTDICFALEPFGLGEQEFWRKCASTIVGYQTAYPEHKDRYEWFDLFAEDAQIEEMTKRRIYGDGELYFRRANNPLRAARDSLP</sequence>
<feature type="domain" description="Aerobactin siderophore biosynthesis IucA/IucC N-terminal" evidence="3">
    <location>
        <begin position="137"/>
        <end position="383"/>
    </location>
</feature>
<name>A0ABV8S6Q3_9BACL</name>
<dbReference type="PANTHER" id="PTHR34384:SF6">
    <property type="entry name" value="STAPHYLOFERRIN B SYNTHASE"/>
    <property type="match status" value="1"/>
</dbReference>
<dbReference type="Pfam" id="PF04183">
    <property type="entry name" value="IucA_IucC"/>
    <property type="match status" value="1"/>
</dbReference>